<keyword evidence="3" id="KW-1185">Reference proteome</keyword>
<dbReference type="AlphaFoldDB" id="K0IIJ1"/>
<dbReference type="KEGG" id="nga:Ngar_c09500"/>
<dbReference type="InterPro" id="IPR045792">
    <property type="entry name" value="DUF6036"/>
</dbReference>
<dbReference type="RefSeq" id="WP_015018435.1">
    <property type="nucleotide sequence ID" value="NC_018719.1"/>
</dbReference>
<proteinExistence type="predicted"/>
<evidence type="ECO:0000313" key="2">
    <source>
        <dbReference type="EMBL" id="AFU57892.1"/>
    </source>
</evidence>
<dbReference type="STRING" id="1237085.Ngar_c09500"/>
<protein>
    <recommendedName>
        <fullName evidence="1">DUF6036 domain-containing protein</fullName>
    </recommendedName>
</protein>
<dbReference type="HOGENOM" id="CLU_1507432_0_0_2"/>
<accession>K0IIJ1</accession>
<dbReference type="Proteomes" id="UP000008037">
    <property type="component" value="Chromosome"/>
</dbReference>
<dbReference type="InParanoid" id="K0IIJ1"/>
<dbReference type="GeneID" id="13795345"/>
<organism evidence="2 3">
    <name type="scientific">Nitrososphaera gargensis (strain Ga9.2)</name>
    <dbReference type="NCBI Taxonomy" id="1237085"/>
    <lineage>
        <taxon>Archaea</taxon>
        <taxon>Nitrososphaerota</taxon>
        <taxon>Nitrososphaeria</taxon>
        <taxon>Nitrososphaerales</taxon>
        <taxon>Nitrososphaeraceae</taxon>
        <taxon>Nitrososphaera</taxon>
    </lineage>
</organism>
<dbReference type="BioCyc" id="CNIT1237085:G1324-948-MONOMER"/>
<dbReference type="EMBL" id="CP002408">
    <property type="protein sequence ID" value="AFU57892.1"/>
    <property type="molecule type" value="Genomic_DNA"/>
</dbReference>
<gene>
    <name evidence="2" type="ordered locus">Ngar_c09500</name>
</gene>
<evidence type="ECO:0000259" key="1">
    <source>
        <dbReference type="Pfam" id="PF19502"/>
    </source>
</evidence>
<sequence length="178" mass="20173">MPLDKSGLLGLLEAVDDELTKKITLVAAGGTAMTLLDLKPSTIDIDFTGPHEDIAEFNRVQKSIPHGFEVQTWTNGMVFSQQLPDDYLKNSIPIKTKLKKTDLRALHPVDIVATKIGRLNERDIQDIESCIKKFKLKKSQISKRAKMVQYAGNEMVYENNLQYVLKGFFTGKLKKHRR</sequence>
<dbReference type="OrthoDB" id="12126at2157"/>
<feature type="domain" description="DUF6036" evidence="1">
    <location>
        <begin position="20"/>
        <end position="130"/>
    </location>
</feature>
<evidence type="ECO:0000313" key="3">
    <source>
        <dbReference type="Proteomes" id="UP000008037"/>
    </source>
</evidence>
<dbReference type="Pfam" id="PF19502">
    <property type="entry name" value="DUF6036"/>
    <property type="match status" value="1"/>
</dbReference>
<reference evidence="2 3" key="1">
    <citation type="journal article" date="2012" name="Environ. Microbiol.">
        <title>The genome of the ammonia-oxidizing Candidatus Nitrososphaera gargensis: insights into metabolic versatility and environmental adaptations.</title>
        <authorList>
            <person name="Spang A."/>
            <person name="Poehlein A."/>
            <person name="Offre P."/>
            <person name="Zumbragel S."/>
            <person name="Haider S."/>
            <person name="Rychlik N."/>
            <person name="Nowka B."/>
            <person name="Schmeisser C."/>
            <person name="Lebedeva E.V."/>
            <person name="Rattei T."/>
            <person name="Bohm C."/>
            <person name="Schmid M."/>
            <person name="Galushko A."/>
            <person name="Hatzenpichler R."/>
            <person name="Weinmaier T."/>
            <person name="Daniel R."/>
            <person name="Schleper C."/>
            <person name="Spieck E."/>
            <person name="Streit W."/>
            <person name="Wagner M."/>
        </authorList>
    </citation>
    <scope>NUCLEOTIDE SEQUENCE [LARGE SCALE GENOMIC DNA]</scope>
    <source>
        <strain evidence="3">Ga9.2</strain>
    </source>
</reference>
<name>K0IIJ1_NITGG</name>